<dbReference type="RefSeq" id="WP_045863322.1">
    <property type="nucleotide sequence ID" value="NZ_BMMP01000005.1"/>
</dbReference>
<name>A0ABQ2M795_9ACTN</name>
<dbReference type="SUPFAM" id="SSF54197">
    <property type="entry name" value="HIT-like"/>
    <property type="match status" value="1"/>
</dbReference>
<proteinExistence type="predicted"/>
<evidence type="ECO:0000313" key="4">
    <source>
        <dbReference type="Proteomes" id="UP000631535"/>
    </source>
</evidence>
<evidence type="ECO:0000256" key="1">
    <source>
        <dbReference type="PROSITE-ProRule" id="PRU00464"/>
    </source>
</evidence>
<keyword evidence="4" id="KW-1185">Reference proteome</keyword>
<dbReference type="InterPro" id="IPR011146">
    <property type="entry name" value="HIT-like"/>
</dbReference>
<protein>
    <submittedName>
        <fullName evidence="3">Histidine triad nucleotide-binding protein</fullName>
    </submittedName>
</protein>
<dbReference type="PANTHER" id="PTHR23089">
    <property type="entry name" value="HISTIDINE TRIAD HIT PROTEIN"/>
    <property type="match status" value="1"/>
</dbReference>
<dbReference type="Gene3D" id="3.30.428.10">
    <property type="entry name" value="HIT-like"/>
    <property type="match status" value="1"/>
</dbReference>
<organism evidence="3 4">
    <name type="scientific">Streptomyces daqingensis</name>
    <dbReference type="NCBI Taxonomy" id="1472640"/>
    <lineage>
        <taxon>Bacteria</taxon>
        <taxon>Bacillati</taxon>
        <taxon>Actinomycetota</taxon>
        <taxon>Actinomycetes</taxon>
        <taxon>Kitasatosporales</taxon>
        <taxon>Streptomycetaceae</taxon>
        <taxon>Streptomyces</taxon>
    </lineage>
</organism>
<dbReference type="Pfam" id="PF01230">
    <property type="entry name" value="HIT"/>
    <property type="match status" value="1"/>
</dbReference>
<feature type="domain" description="HIT" evidence="2">
    <location>
        <begin position="10"/>
        <end position="125"/>
    </location>
</feature>
<accession>A0ABQ2M795</accession>
<comment type="caution">
    <text evidence="3">The sequence shown here is derived from an EMBL/GenBank/DDBJ whole genome shotgun (WGS) entry which is preliminary data.</text>
</comment>
<dbReference type="InterPro" id="IPR036265">
    <property type="entry name" value="HIT-like_sf"/>
</dbReference>
<dbReference type="PRINTS" id="PR00332">
    <property type="entry name" value="HISTRIAD"/>
</dbReference>
<evidence type="ECO:0000259" key="2">
    <source>
        <dbReference type="PROSITE" id="PS51084"/>
    </source>
</evidence>
<reference evidence="4" key="1">
    <citation type="journal article" date="2019" name="Int. J. Syst. Evol. Microbiol.">
        <title>The Global Catalogue of Microorganisms (GCM) 10K type strain sequencing project: providing services to taxonomists for standard genome sequencing and annotation.</title>
        <authorList>
            <consortium name="The Broad Institute Genomics Platform"/>
            <consortium name="The Broad Institute Genome Sequencing Center for Infectious Disease"/>
            <person name="Wu L."/>
            <person name="Ma J."/>
        </authorList>
    </citation>
    <scope>NUCLEOTIDE SEQUENCE [LARGE SCALE GENOMIC DNA]</scope>
    <source>
        <strain evidence="4">CGMCC 4.7178</strain>
    </source>
</reference>
<gene>
    <name evidence="3" type="ORF">GCM10012287_20610</name>
</gene>
<evidence type="ECO:0000313" key="3">
    <source>
        <dbReference type="EMBL" id="GGO47592.1"/>
    </source>
</evidence>
<sequence length="125" mass="12860">MAGEPQADCLFCKIVAGDVPATVVRESQRIIAFRDINPQAPTHVLVIPKAHYADAASLAAAEPQLAAEVLAEAGAVAEDENIVPSETGPGSGYRIVFNTGAGAGQTVFHAHAHVLGGRGLNWPPG</sequence>
<feature type="short sequence motif" description="Histidine triad motif" evidence="1">
    <location>
        <begin position="109"/>
        <end position="113"/>
    </location>
</feature>
<dbReference type="EMBL" id="BMMP01000005">
    <property type="protein sequence ID" value="GGO47592.1"/>
    <property type="molecule type" value="Genomic_DNA"/>
</dbReference>
<dbReference type="InterPro" id="IPR001310">
    <property type="entry name" value="Histidine_triad_HIT"/>
</dbReference>
<dbReference type="CDD" id="cd01276">
    <property type="entry name" value="PKCI_related"/>
    <property type="match status" value="1"/>
</dbReference>
<dbReference type="PROSITE" id="PS51084">
    <property type="entry name" value="HIT_2"/>
    <property type="match status" value="1"/>
</dbReference>
<dbReference type="Proteomes" id="UP000631535">
    <property type="component" value="Unassembled WGS sequence"/>
</dbReference>